<dbReference type="PANTHER" id="PTHR14428">
    <property type="entry name" value="NUCLEOLAR COMPLEX PROTEIN 3"/>
    <property type="match status" value="1"/>
</dbReference>
<dbReference type="VEuPathDB" id="CryptoDB:GNI_143120"/>
<keyword evidence="3 4" id="KW-0812">Transmembrane</keyword>
<name>A0A023B0F2_GRENI</name>
<dbReference type="PANTHER" id="PTHR14428:SF5">
    <property type="entry name" value="NUCLEOLAR COMPLEX PROTEIN 3 HOMOLOG"/>
    <property type="match status" value="1"/>
</dbReference>
<dbReference type="GO" id="GO:0003682">
    <property type="term" value="F:chromatin binding"/>
    <property type="evidence" value="ECO:0007669"/>
    <property type="project" value="TreeGrafter"/>
</dbReference>
<evidence type="ECO:0000256" key="2">
    <source>
        <dbReference type="SAM" id="MobiDB-lite"/>
    </source>
</evidence>
<evidence type="ECO:0000256" key="3">
    <source>
        <dbReference type="SAM" id="Phobius"/>
    </source>
</evidence>
<accession>A0A023B0F2</accession>
<protein>
    <submittedName>
        <fullName evidence="4">Transmembrane protein</fullName>
    </submittedName>
</protein>
<organism evidence="4 5">
    <name type="scientific">Gregarina niphandrodes</name>
    <name type="common">Septate eugregarine</name>
    <dbReference type="NCBI Taxonomy" id="110365"/>
    <lineage>
        <taxon>Eukaryota</taxon>
        <taxon>Sar</taxon>
        <taxon>Alveolata</taxon>
        <taxon>Apicomplexa</taxon>
        <taxon>Conoidasida</taxon>
        <taxon>Gregarinasina</taxon>
        <taxon>Eugregarinorida</taxon>
        <taxon>Gregarinidae</taxon>
        <taxon>Gregarina</taxon>
    </lineage>
</organism>
<dbReference type="GeneID" id="22915072"/>
<keyword evidence="5" id="KW-1185">Reference proteome</keyword>
<feature type="region of interest" description="Disordered" evidence="2">
    <location>
        <begin position="571"/>
        <end position="604"/>
    </location>
</feature>
<keyword evidence="3" id="KW-1133">Transmembrane helix</keyword>
<gene>
    <name evidence="4" type="ORF">GNI_143120</name>
</gene>
<keyword evidence="1" id="KW-0175">Coiled coil</keyword>
<reference evidence="4" key="1">
    <citation type="submission" date="2013-12" db="EMBL/GenBank/DDBJ databases">
        <authorList>
            <person name="Omoto C.K."/>
            <person name="Sibley D."/>
            <person name="Venepally P."/>
            <person name="Hadjithomas M."/>
            <person name="Karamycheva S."/>
            <person name="Brunk B."/>
            <person name="Roos D."/>
            <person name="Caler E."/>
            <person name="Lorenzi H."/>
        </authorList>
    </citation>
    <scope>NUCLEOTIDE SEQUENCE</scope>
</reference>
<keyword evidence="3" id="KW-0472">Membrane</keyword>
<proteinExistence type="predicted"/>
<comment type="caution">
    <text evidence="4">The sequence shown here is derived from an EMBL/GenBank/DDBJ whole genome shotgun (WGS) entry which is preliminary data.</text>
</comment>
<dbReference type="EMBL" id="AFNH02001058">
    <property type="protein sequence ID" value="EZG44843.1"/>
    <property type="molecule type" value="Genomic_DNA"/>
</dbReference>
<evidence type="ECO:0000313" key="5">
    <source>
        <dbReference type="Proteomes" id="UP000019763"/>
    </source>
</evidence>
<dbReference type="AlphaFoldDB" id="A0A023B0F2"/>
<dbReference type="RefSeq" id="XP_011132645.1">
    <property type="nucleotide sequence ID" value="XM_011134343.1"/>
</dbReference>
<feature type="compositionally biased region" description="Basic and acidic residues" evidence="2">
    <location>
        <begin position="571"/>
        <end position="582"/>
    </location>
</feature>
<sequence length="728" mass="81211">MGRRGGKVESVRRRLLSAYREESEAVERRRLRKAPGVAPKCKLVTQDKLARAENRHVALQSGQEEWKERLKEQTRLPTFGQVGSEPEGGAEVEVATGRKRRLDKELNAMETKRLAREDQKRKREEAVERLGFKNVSGLVSVPEREAIAQCYKDHCADVEKLVSGLELIGQAIIAEPLAKLHLLEAFIKKMEECRVAYRRCSDLNDLADLAKLYLLVVTAVGKILLHVLPGYVIAEGDPVASVKRQVRRHELLILDMYRRWLLEHFGVVMKDPYFNGVQKHEYTTLLVVQLNNGLINCIEHARQFNYRDEFMQMLVDYYCLQDHGSLDTSGMDTDAVDVDGALSRAISEVLKEDVTLAVSAKLVPLISNKVLKMRKDSSSGKVLRLLDHLNIQKKEKNAVAELKRKGIDQRSLLKDRRTQVEKNVANEQTASLVSGDYKKFLANKKNILESIMVMFARILRSPHLYSLEVVYEALRSLSKHAAFVNMELAAEFYEELRQVVQTMATADVRSGAIIFAAVMAALELMDLSSKGSDLYIESDVQWITTAVLEACATIIPFLGRTAAHTRVHLNTKDDEPKVKTPGEDEEELSRARTAAGKDAAKGRTGLSTTAEDSIDLFAIGCTQLTLQEFESVLNKVIDTKRAFGVTSADLAHLARSAKATAIYVTLAGAALTATPAVAAVLHKAMDKLAKKFPSLKDTHDPEGMVFDSLSPPKTIAWCQHLAKMSINL</sequence>
<feature type="transmembrane region" description="Helical" evidence="3">
    <location>
        <begin position="661"/>
        <end position="681"/>
    </location>
</feature>
<dbReference type="Proteomes" id="UP000019763">
    <property type="component" value="Unassembled WGS sequence"/>
</dbReference>
<evidence type="ECO:0000256" key="1">
    <source>
        <dbReference type="SAM" id="Coils"/>
    </source>
</evidence>
<evidence type="ECO:0000313" key="4">
    <source>
        <dbReference type="EMBL" id="EZG44843.1"/>
    </source>
</evidence>
<dbReference type="InterPro" id="IPR016903">
    <property type="entry name" value="Nucleolar_cplx-assoc_3"/>
</dbReference>
<dbReference type="GO" id="GO:0006270">
    <property type="term" value="P:DNA replication initiation"/>
    <property type="evidence" value="ECO:0007669"/>
    <property type="project" value="TreeGrafter"/>
</dbReference>
<feature type="coiled-coil region" evidence="1">
    <location>
        <begin position="92"/>
        <end position="129"/>
    </location>
</feature>
<dbReference type="GO" id="GO:0005730">
    <property type="term" value="C:nucleolus"/>
    <property type="evidence" value="ECO:0007669"/>
    <property type="project" value="TreeGrafter"/>
</dbReference>